<gene>
    <name evidence="3" type="ORF">EDC28_101303</name>
</gene>
<evidence type="ECO:0000256" key="1">
    <source>
        <dbReference type="SAM" id="MobiDB-lite"/>
    </source>
</evidence>
<sequence>MELELEITSYHRLSPSIQSVKRFSNENQLLGRSEQCDWQLPDPDRVISSKHAEIVKKDNAYWLKDISTNGVFVNNSTQPLGKENPSKLNDGDVLRIGDYEIAVKLVSQNNDKPEPVTHSTASVNSFSENAELASAPISPMPAEPAPAPEPSLSFGSLASSLAEPGSADSHVDMPKSTGADGIPTEWNWGNKEPAKEEAPKPQAKPELVEALLEGLGMQKQFTDKAPDAALMKELGNLTRIMLERLLDLLHMRAEQKQKLRVQQTTFRRQENNPLKFSATAQDALESLIIRRHNSFLGPQEAIEEAFADIRHHEQALMAAVEKVVVSLLETDAVVEDSALDKMPVIGKARAFERWQRQQDHLKHEYGDAERMMRSDLFVDAYENAIRTLKQE</sequence>
<reference evidence="3 4" key="1">
    <citation type="submission" date="2018-11" db="EMBL/GenBank/DDBJ databases">
        <title>Genomic Encyclopedia of Type Strains, Phase IV (KMG-IV): sequencing the most valuable type-strain genomes for metagenomic binning, comparative biology and taxonomic classification.</title>
        <authorList>
            <person name="Goeker M."/>
        </authorList>
    </citation>
    <scope>NUCLEOTIDE SEQUENCE [LARGE SCALE GENOMIC DNA]</scope>
    <source>
        <strain evidence="3 4">DSM 21945</strain>
    </source>
</reference>
<dbReference type="SMART" id="SM00240">
    <property type="entry name" value="FHA"/>
    <property type="match status" value="1"/>
</dbReference>
<evidence type="ECO:0000259" key="2">
    <source>
        <dbReference type="PROSITE" id="PS50006"/>
    </source>
</evidence>
<dbReference type="PROSITE" id="PS50006">
    <property type="entry name" value="FHA_DOMAIN"/>
    <property type="match status" value="1"/>
</dbReference>
<feature type="compositionally biased region" description="Pro residues" evidence="1">
    <location>
        <begin position="138"/>
        <end position="149"/>
    </location>
</feature>
<dbReference type="PANTHER" id="PTHR23308">
    <property type="entry name" value="NUCLEAR INHIBITOR OF PROTEIN PHOSPHATASE-1"/>
    <property type="match status" value="1"/>
</dbReference>
<dbReference type="InterPro" id="IPR050923">
    <property type="entry name" value="Cell_Proc_Reg/RNA_Proc"/>
</dbReference>
<name>A0A3N1PV27_9GAMM</name>
<feature type="compositionally biased region" description="Low complexity" evidence="1">
    <location>
        <begin position="150"/>
        <end position="162"/>
    </location>
</feature>
<protein>
    <submittedName>
        <fullName evidence="3">FHA domain protein</fullName>
    </submittedName>
</protein>
<dbReference type="AlphaFoldDB" id="A0A3N1PV27"/>
<dbReference type="InterPro" id="IPR046883">
    <property type="entry name" value="T6SS_FHA_C"/>
</dbReference>
<organism evidence="3 4">
    <name type="scientific">Gallaecimonas pentaromativorans</name>
    <dbReference type="NCBI Taxonomy" id="584787"/>
    <lineage>
        <taxon>Bacteria</taxon>
        <taxon>Pseudomonadati</taxon>
        <taxon>Pseudomonadota</taxon>
        <taxon>Gammaproteobacteria</taxon>
        <taxon>Enterobacterales</taxon>
        <taxon>Gallaecimonadaceae</taxon>
        <taxon>Gallaecimonas</taxon>
    </lineage>
</organism>
<dbReference type="SUPFAM" id="SSF49879">
    <property type="entry name" value="SMAD/FHA domain"/>
    <property type="match status" value="1"/>
</dbReference>
<feature type="region of interest" description="Disordered" evidence="1">
    <location>
        <begin position="136"/>
        <end position="203"/>
    </location>
</feature>
<feature type="domain" description="FHA" evidence="2">
    <location>
        <begin position="28"/>
        <end position="78"/>
    </location>
</feature>
<dbReference type="Pfam" id="PF00498">
    <property type="entry name" value="FHA"/>
    <property type="match status" value="1"/>
</dbReference>
<dbReference type="RefSeq" id="WP_123420430.1">
    <property type="nucleotide sequence ID" value="NZ_JBLXAC010000002.1"/>
</dbReference>
<dbReference type="InterPro" id="IPR008984">
    <property type="entry name" value="SMAD_FHA_dom_sf"/>
</dbReference>
<dbReference type="STRING" id="584787.GCA_001247655_01897"/>
<dbReference type="Pfam" id="PF20232">
    <property type="entry name" value="T6SS_FHA_C"/>
    <property type="match status" value="1"/>
</dbReference>
<evidence type="ECO:0000313" key="4">
    <source>
        <dbReference type="Proteomes" id="UP000268033"/>
    </source>
</evidence>
<dbReference type="InterPro" id="IPR017735">
    <property type="entry name" value="T6SS_FHA"/>
</dbReference>
<proteinExistence type="predicted"/>
<dbReference type="InterPro" id="IPR000253">
    <property type="entry name" value="FHA_dom"/>
</dbReference>
<dbReference type="CDD" id="cd00060">
    <property type="entry name" value="FHA"/>
    <property type="match status" value="1"/>
</dbReference>
<dbReference type="NCBIfam" id="TIGR03354">
    <property type="entry name" value="VI_FHA"/>
    <property type="match status" value="1"/>
</dbReference>
<accession>A0A3N1PV27</accession>
<evidence type="ECO:0000313" key="3">
    <source>
        <dbReference type="EMBL" id="ROQ30617.1"/>
    </source>
</evidence>
<dbReference type="Proteomes" id="UP000268033">
    <property type="component" value="Unassembled WGS sequence"/>
</dbReference>
<keyword evidence="4" id="KW-1185">Reference proteome</keyword>
<dbReference type="Gene3D" id="2.60.200.20">
    <property type="match status" value="1"/>
</dbReference>
<comment type="caution">
    <text evidence="3">The sequence shown here is derived from an EMBL/GenBank/DDBJ whole genome shotgun (WGS) entry which is preliminary data.</text>
</comment>
<dbReference type="EMBL" id="RJUL01000001">
    <property type="protein sequence ID" value="ROQ30617.1"/>
    <property type="molecule type" value="Genomic_DNA"/>
</dbReference>